<feature type="compositionally biased region" description="Basic residues" evidence="3">
    <location>
        <begin position="8"/>
        <end position="17"/>
    </location>
</feature>
<dbReference type="GO" id="GO:0005524">
    <property type="term" value="F:ATP binding"/>
    <property type="evidence" value="ECO:0007669"/>
    <property type="project" value="UniProtKB-KW"/>
</dbReference>
<proteinExistence type="predicted"/>
<keyword evidence="6" id="KW-1185">Reference proteome</keyword>
<dbReference type="InterPro" id="IPR051681">
    <property type="entry name" value="Ser/Thr_Kinases-Pseudokinases"/>
</dbReference>
<evidence type="ECO:0000256" key="3">
    <source>
        <dbReference type="SAM" id="MobiDB-lite"/>
    </source>
</evidence>
<dbReference type="InterPro" id="IPR011009">
    <property type="entry name" value="Kinase-like_dom_sf"/>
</dbReference>
<dbReference type="Proteomes" id="UP000708148">
    <property type="component" value="Unassembled WGS sequence"/>
</dbReference>
<evidence type="ECO:0000313" key="5">
    <source>
        <dbReference type="EMBL" id="CAD7696249.1"/>
    </source>
</evidence>
<evidence type="ECO:0000256" key="1">
    <source>
        <dbReference type="ARBA" id="ARBA00022741"/>
    </source>
</evidence>
<comment type="caution">
    <text evidence="5">The sequence shown here is derived from an EMBL/GenBank/DDBJ whole genome shotgun (WGS) entry which is preliminary data.</text>
</comment>
<evidence type="ECO:0000256" key="2">
    <source>
        <dbReference type="ARBA" id="ARBA00022840"/>
    </source>
</evidence>
<feature type="compositionally biased region" description="Basic and acidic residues" evidence="3">
    <location>
        <begin position="18"/>
        <end position="33"/>
    </location>
</feature>
<dbReference type="PANTHER" id="PTHR44329:SF298">
    <property type="entry name" value="MIXED LINEAGE KINASE DOMAIN-LIKE PROTEIN"/>
    <property type="match status" value="1"/>
</dbReference>
<name>A0A8S1IPP0_9CHLO</name>
<sequence length="378" mass="43152">MQGVAPRERKKGRRKKKEGKEERISSEERREMMESNPECGSGQQLEQKAAILVGLEQQSSGGSDLWESVAAVPMEKDSDERYISFDEVQQQLMGLRYNSNIMRFLQEQMEKAQGLAALESLSEGATQLLDAALKQGHRLIEKHTQVFDVKRFYKIEDAMEAVRMVCGNIHAALVEQKSQIAFKAQQQCVDKDRQHLYAHLGYVLRCRQCDFAGEDSFQQEWESLRWRHEVRMRGLNVIVDSDLIVGRRRGAGGYSQVYEGQRRRTNTNRKATATPLWKAPELYEDENPSLESDVFSFGLIMYALVTRLVPYGFGTSELAVMRKKLRGEPPCFVGRGDCPEDMRDLMERCVAVDPGDRPTMSVVAECVSQMPRDWQPGQ</sequence>
<accession>A0A8S1IPP0</accession>
<dbReference type="OrthoDB" id="4062651at2759"/>
<dbReference type="SUPFAM" id="SSF56112">
    <property type="entry name" value="Protein kinase-like (PK-like)"/>
    <property type="match status" value="1"/>
</dbReference>
<dbReference type="Pfam" id="PF07714">
    <property type="entry name" value="PK_Tyr_Ser-Thr"/>
    <property type="match status" value="1"/>
</dbReference>
<dbReference type="Gene3D" id="1.10.510.10">
    <property type="entry name" value="Transferase(Phosphotransferase) domain 1"/>
    <property type="match status" value="1"/>
</dbReference>
<protein>
    <recommendedName>
        <fullName evidence="4">Protein kinase domain-containing protein</fullName>
    </recommendedName>
</protein>
<dbReference type="EMBL" id="CAJHUC010000450">
    <property type="protein sequence ID" value="CAD7696249.1"/>
    <property type="molecule type" value="Genomic_DNA"/>
</dbReference>
<dbReference type="PROSITE" id="PS50011">
    <property type="entry name" value="PROTEIN_KINASE_DOM"/>
    <property type="match status" value="1"/>
</dbReference>
<dbReference type="InterPro" id="IPR000719">
    <property type="entry name" value="Prot_kinase_dom"/>
</dbReference>
<dbReference type="SMART" id="SM00220">
    <property type="entry name" value="S_TKc"/>
    <property type="match status" value="1"/>
</dbReference>
<feature type="region of interest" description="Disordered" evidence="3">
    <location>
        <begin position="1"/>
        <end position="44"/>
    </location>
</feature>
<keyword evidence="1" id="KW-0547">Nucleotide-binding</keyword>
<gene>
    <name evidence="5" type="ORF">OSTQU699_LOCUS1610</name>
</gene>
<evidence type="ECO:0000259" key="4">
    <source>
        <dbReference type="PROSITE" id="PS50011"/>
    </source>
</evidence>
<organism evidence="5 6">
    <name type="scientific">Ostreobium quekettii</name>
    <dbReference type="NCBI Taxonomy" id="121088"/>
    <lineage>
        <taxon>Eukaryota</taxon>
        <taxon>Viridiplantae</taxon>
        <taxon>Chlorophyta</taxon>
        <taxon>core chlorophytes</taxon>
        <taxon>Ulvophyceae</taxon>
        <taxon>TCBD clade</taxon>
        <taxon>Bryopsidales</taxon>
        <taxon>Ostreobineae</taxon>
        <taxon>Ostreobiaceae</taxon>
        <taxon>Ostreobium</taxon>
    </lineage>
</organism>
<dbReference type="PANTHER" id="PTHR44329">
    <property type="entry name" value="SERINE/THREONINE-PROTEIN KINASE TNNI3K-RELATED"/>
    <property type="match status" value="1"/>
</dbReference>
<dbReference type="AlphaFoldDB" id="A0A8S1IPP0"/>
<keyword evidence="2" id="KW-0067">ATP-binding</keyword>
<dbReference type="InterPro" id="IPR001245">
    <property type="entry name" value="Ser-Thr/Tyr_kinase_cat_dom"/>
</dbReference>
<feature type="domain" description="Protein kinase" evidence="4">
    <location>
        <begin position="33"/>
        <end position="375"/>
    </location>
</feature>
<dbReference type="GO" id="GO:0004674">
    <property type="term" value="F:protein serine/threonine kinase activity"/>
    <property type="evidence" value="ECO:0007669"/>
    <property type="project" value="TreeGrafter"/>
</dbReference>
<evidence type="ECO:0000313" key="6">
    <source>
        <dbReference type="Proteomes" id="UP000708148"/>
    </source>
</evidence>
<reference evidence="5" key="1">
    <citation type="submission" date="2020-12" db="EMBL/GenBank/DDBJ databases">
        <authorList>
            <person name="Iha C."/>
        </authorList>
    </citation>
    <scope>NUCLEOTIDE SEQUENCE</scope>
</reference>